<proteinExistence type="predicted"/>
<dbReference type="AlphaFoldDB" id="A0A2P2NX75"/>
<sequence length="20" mass="2336">MQSNSDDIMEDYWCIIADVS</sequence>
<evidence type="ECO:0000313" key="1">
    <source>
        <dbReference type="EMBL" id="MBX47072.1"/>
    </source>
</evidence>
<dbReference type="EMBL" id="GGEC01066588">
    <property type="protein sequence ID" value="MBX47072.1"/>
    <property type="molecule type" value="Transcribed_RNA"/>
</dbReference>
<organism evidence="1">
    <name type="scientific">Rhizophora mucronata</name>
    <name type="common">Asiatic mangrove</name>
    <dbReference type="NCBI Taxonomy" id="61149"/>
    <lineage>
        <taxon>Eukaryota</taxon>
        <taxon>Viridiplantae</taxon>
        <taxon>Streptophyta</taxon>
        <taxon>Embryophyta</taxon>
        <taxon>Tracheophyta</taxon>
        <taxon>Spermatophyta</taxon>
        <taxon>Magnoliopsida</taxon>
        <taxon>eudicotyledons</taxon>
        <taxon>Gunneridae</taxon>
        <taxon>Pentapetalae</taxon>
        <taxon>rosids</taxon>
        <taxon>fabids</taxon>
        <taxon>Malpighiales</taxon>
        <taxon>Rhizophoraceae</taxon>
        <taxon>Rhizophora</taxon>
    </lineage>
</organism>
<reference evidence="1" key="1">
    <citation type="submission" date="2018-02" db="EMBL/GenBank/DDBJ databases">
        <title>Rhizophora mucronata_Transcriptome.</title>
        <authorList>
            <person name="Meera S.P."/>
            <person name="Sreeshan A."/>
            <person name="Augustine A."/>
        </authorList>
    </citation>
    <scope>NUCLEOTIDE SEQUENCE</scope>
    <source>
        <tissue evidence="1">Leaf</tissue>
    </source>
</reference>
<protein>
    <submittedName>
        <fullName evidence="1">Uncharacterized protein</fullName>
    </submittedName>
</protein>
<accession>A0A2P2NX75</accession>
<name>A0A2P2NX75_RHIMU</name>